<dbReference type="EMBL" id="FNCF01000002">
    <property type="protein sequence ID" value="SDF93853.1"/>
    <property type="molecule type" value="Genomic_DNA"/>
</dbReference>
<organism evidence="1 2">
    <name type="scientific">Klenkia brasiliensis</name>
    <dbReference type="NCBI Taxonomy" id="333142"/>
    <lineage>
        <taxon>Bacteria</taxon>
        <taxon>Bacillati</taxon>
        <taxon>Actinomycetota</taxon>
        <taxon>Actinomycetes</taxon>
        <taxon>Geodermatophilales</taxon>
        <taxon>Geodermatophilaceae</taxon>
        <taxon>Klenkia</taxon>
    </lineage>
</organism>
<protein>
    <submittedName>
        <fullName evidence="1">Uncharacterized protein</fullName>
    </submittedName>
</protein>
<evidence type="ECO:0000313" key="1">
    <source>
        <dbReference type="EMBL" id="SDF93853.1"/>
    </source>
</evidence>
<sequence length="210" mass="21126">MTRTLLSTAVLGLELALRPDGPAVARSLLAGLAADTTTLLQLAARTRAEPGDLPQLAADVLSDAAMSAWAAADDPDHGTDGTDDAGAGRASCCADARTTALGPNRAAVLQVLGSVTDPGTRSARVPQDPSAWTAALHEACWAASLSGRLRSSAGAQLLGVLAFRSAGLGRREVLAGTWSVLSGALQGAVVGDLLSTGSLALLQAPRGARR</sequence>
<proteinExistence type="predicted"/>
<reference evidence="2" key="1">
    <citation type="submission" date="2016-10" db="EMBL/GenBank/DDBJ databases">
        <authorList>
            <person name="Varghese N."/>
            <person name="Submissions S."/>
        </authorList>
    </citation>
    <scope>NUCLEOTIDE SEQUENCE [LARGE SCALE GENOMIC DNA]</scope>
    <source>
        <strain evidence="2">DSM 44526</strain>
    </source>
</reference>
<name>A0A1G7Q5V3_9ACTN</name>
<gene>
    <name evidence="1" type="ORF">SAMN05660324_1365</name>
</gene>
<accession>A0A1G7Q5V3</accession>
<keyword evidence="2" id="KW-1185">Reference proteome</keyword>
<dbReference type="Proteomes" id="UP000198863">
    <property type="component" value="Unassembled WGS sequence"/>
</dbReference>
<dbReference type="RefSeq" id="WP_165640170.1">
    <property type="nucleotide sequence ID" value="NZ_FNCF01000002.1"/>
</dbReference>
<evidence type="ECO:0000313" key="2">
    <source>
        <dbReference type="Proteomes" id="UP000198863"/>
    </source>
</evidence>
<dbReference type="AlphaFoldDB" id="A0A1G7Q5V3"/>